<dbReference type="InterPro" id="IPR027417">
    <property type="entry name" value="P-loop_NTPase"/>
</dbReference>
<dbReference type="PRINTS" id="PR00380">
    <property type="entry name" value="KINESINHEAVY"/>
</dbReference>
<dbReference type="STRING" id="1754191.A0A1Y1VGT5"/>
<dbReference type="GO" id="GO:0003777">
    <property type="term" value="F:microtubule motor activity"/>
    <property type="evidence" value="ECO:0007669"/>
    <property type="project" value="InterPro"/>
</dbReference>
<dbReference type="PROSITE" id="PS50067">
    <property type="entry name" value="KINESIN_MOTOR_2"/>
    <property type="match status" value="1"/>
</dbReference>
<keyword evidence="4 6" id="KW-0505">Motor protein</keyword>
<dbReference type="GO" id="GO:0005874">
    <property type="term" value="C:microtubule"/>
    <property type="evidence" value="ECO:0007669"/>
    <property type="project" value="UniProtKB-KW"/>
</dbReference>
<evidence type="ECO:0000256" key="4">
    <source>
        <dbReference type="ARBA" id="ARBA00023175"/>
    </source>
</evidence>
<evidence type="ECO:0000313" key="8">
    <source>
        <dbReference type="EMBL" id="ORX55936.1"/>
    </source>
</evidence>
<keyword evidence="3" id="KW-0493">Microtubule</keyword>
<comment type="caution">
    <text evidence="8">The sequence shown here is derived from an EMBL/GenBank/DDBJ whole genome shotgun (WGS) entry which is preliminary data.</text>
</comment>
<dbReference type="InterPro" id="IPR036961">
    <property type="entry name" value="Kinesin_motor_dom_sf"/>
</dbReference>
<dbReference type="GO" id="GO:0005524">
    <property type="term" value="F:ATP binding"/>
    <property type="evidence" value="ECO:0007669"/>
    <property type="project" value="UniProtKB-UniRule"/>
</dbReference>
<evidence type="ECO:0000256" key="3">
    <source>
        <dbReference type="ARBA" id="ARBA00022701"/>
    </source>
</evidence>
<protein>
    <submittedName>
        <fullName evidence="8">p-loop containing nucleoside triphosphate hydrolase protein</fullName>
    </submittedName>
</protein>
<gene>
    <name evidence="8" type="ORF">BCR36DRAFT_581094</name>
</gene>
<keyword evidence="8" id="KW-0378">Hydrolase</keyword>
<dbReference type="GO" id="GO:0007019">
    <property type="term" value="P:microtubule depolymerization"/>
    <property type="evidence" value="ECO:0007669"/>
    <property type="project" value="TreeGrafter"/>
</dbReference>
<organism evidence="8 9">
    <name type="scientific">Piromyces finnis</name>
    <dbReference type="NCBI Taxonomy" id="1754191"/>
    <lineage>
        <taxon>Eukaryota</taxon>
        <taxon>Fungi</taxon>
        <taxon>Fungi incertae sedis</taxon>
        <taxon>Chytridiomycota</taxon>
        <taxon>Chytridiomycota incertae sedis</taxon>
        <taxon>Neocallimastigomycetes</taxon>
        <taxon>Neocallimastigales</taxon>
        <taxon>Neocallimastigaceae</taxon>
        <taxon>Piromyces</taxon>
    </lineage>
</organism>
<dbReference type="EMBL" id="MCFH01000008">
    <property type="protein sequence ID" value="ORX55936.1"/>
    <property type="molecule type" value="Genomic_DNA"/>
</dbReference>
<dbReference type="PANTHER" id="PTHR47971">
    <property type="entry name" value="KINESIN-RELATED PROTEIN 6"/>
    <property type="match status" value="1"/>
</dbReference>
<dbReference type="SMART" id="SM00129">
    <property type="entry name" value="KISc"/>
    <property type="match status" value="1"/>
</dbReference>
<dbReference type="Gene3D" id="3.40.850.10">
    <property type="entry name" value="Kinesin motor domain"/>
    <property type="match status" value="1"/>
</dbReference>
<keyword evidence="2" id="KW-0963">Cytoplasm</keyword>
<dbReference type="AlphaFoldDB" id="A0A1Y1VGT5"/>
<evidence type="ECO:0000256" key="5">
    <source>
        <dbReference type="ARBA" id="ARBA00023212"/>
    </source>
</evidence>
<name>A0A1Y1VGT5_9FUNG</name>
<feature type="domain" description="Kinesin motor" evidence="7">
    <location>
        <begin position="40"/>
        <end position="383"/>
    </location>
</feature>
<reference evidence="8 9" key="2">
    <citation type="submission" date="2016-08" db="EMBL/GenBank/DDBJ databases">
        <title>Pervasive Adenine N6-methylation of Active Genes in Fungi.</title>
        <authorList>
            <consortium name="DOE Joint Genome Institute"/>
            <person name="Mondo S.J."/>
            <person name="Dannebaum R.O."/>
            <person name="Kuo R.C."/>
            <person name="Labutti K."/>
            <person name="Haridas S."/>
            <person name="Kuo A."/>
            <person name="Salamov A."/>
            <person name="Ahrendt S.R."/>
            <person name="Lipzen A."/>
            <person name="Sullivan W."/>
            <person name="Andreopoulos W.B."/>
            <person name="Clum A."/>
            <person name="Lindquist E."/>
            <person name="Daum C."/>
            <person name="Ramamoorthy G.K."/>
            <person name="Gryganskyi A."/>
            <person name="Culley D."/>
            <person name="Magnuson J.K."/>
            <person name="James T.Y."/>
            <person name="O'Malley M.A."/>
            <person name="Stajich J.E."/>
            <person name="Spatafora J.W."/>
            <person name="Visel A."/>
            <person name="Grigoriev I.V."/>
        </authorList>
    </citation>
    <scope>NUCLEOTIDE SEQUENCE [LARGE SCALE GENOMIC DNA]</scope>
    <source>
        <strain evidence="9">finn</strain>
    </source>
</reference>
<reference evidence="8 9" key="1">
    <citation type="submission" date="2016-08" db="EMBL/GenBank/DDBJ databases">
        <title>Genomes of anaerobic fungi encode conserved fungal cellulosomes for biomass hydrolysis.</title>
        <authorList>
            <consortium name="DOE Joint Genome Institute"/>
            <person name="Haitjema C.H."/>
            <person name="Gilmore S.P."/>
            <person name="Henske J.K."/>
            <person name="Solomon K.V."/>
            <person name="De Groot R."/>
            <person name="Kuo A."/>
            <person name="Mondo S.J."/>
            <person name="Salamov A.A."/>
            <person name="Labutti K."/>
            <person name="Zhao Z."/>
            <person name="Chiniquy J."/>
            <person name="Barry K."/>
            <person name="Brewer H.M."/>
            <person name="Purvine S.O."/>
            <person name="Wright A.T."/>
            <person name="Boxma B."/>
            <person name="Van Alen T."/>
            <person name="Hackstein J.H."/>
            <person name="Baker S.E."/>
            <person name="Grigoriev I.V."/>
            <person name="O'Malley M.A."/>
        </authorList>
    </citation>
    <scope>NUCLEOTIDE SEQUENCE [LARGE SCALE GENOMIC DNA]</scope>
    <source>
        <strain evidence="9">finn</strain>
    </source>
</reference>
<keyword evidence="9" id="KW-1185">Reference proteome</keyword>
<dbReference type="OrthoDB" id="3176171at2759"/>
<evidence type="ECO:0000313" key="9">
    <source>
        <dbReference type="Proteomes" id="UP000193719"/>
    </source>
</evidence>
<dbReference type="PANTHER" id="PTHR47971:SF8">
    <property type="entry name" value="KINESIN-LIKE PROTEIN"/>
    <property type="match status" value="1"/>
</dbReference>
<dbReference type="GO" id="GO:0016787">
    <property type="term" value="F:hydrolase activity"/>
    <property type="evidence" value="ECO:0007669"/>
    <property type="project" value="UniProtKB-KW"/>
</dbReference>
<proteinExistence type="inferred from homology"/>
<sequence length="531" mass="61428">MLEDKIIQNADFFIKAINDHNERMSKIKTVNKLQTTELKDISIYLRIRPLMPPEIEQNSFEICLPNKNNPYKACVYEPAFRFDNKPVIKTQNFDFDYVFGPNDDNKTVYDNSIQSIVEVSLAGALGVVLCYGQTGSGKTYTITGIEEYLAVDLFNKMDKVINDMNLRSLETFNDRPFEITVSFFEILGSQCYDLLNNKEEIFIMEDKFRNMNIKGIKEYDCLTSDDLLKYINIGFSHRKTHATLKNDTSSRSHAICQIRIHNTVINQANDGIIYLVDLAGSERHADSKFHSKERLKETKDINSSLLTLKECIRARTLSTLGLQQHIHVPFRNSKLTTLLKETFDIEYCIRPCTTIFIANVSPNCLDYSHTINTLRYSSPLKVSQKTGYDPLKKKSYNLKDPSTWEHKHVIQWIEKSSNGAINPEFLVPNNENGIQLSNIPEMEFIRRCLLSKGMTEKRAKLFYLKLWGLIVDCRTKQRKAKLSSKPKPKYDTSMDEEMIRRYELEKKLGIYDAPKEEARKKLMELDGKGFN</sequence>
<evidence type="ECO:0000256" key="1">
    <source>
        <dbReference type="ARBA" id="ARBA00004245"/>
    </source>
</evidence>
<dbReference type="GO" id="GO:0007018">
    <property type="term" value="P:microtubule-based movement"/>
    <property type="evidence" value="ECO:0007669"/>
    <property type="project" value="InterPro"/>
</dbReference>
<comment type="subcellular location">
    <subcellularLocation>
        <location evidence="1">Cytoplasm</location>
        <location evidence="1">Cytoskeleton</location>
    </subcellularLocation>
</comment>
<evidence type="ECO:0000256" key="6">
    <source>
        <dbReference type="PROSITE-ProRule" id="PRU00283"/>
    </source>
</evidence>
<keyword evidence="6" id="KW-0067">ATP-binding</keyword>
<evidence type="ECO:0000256" key="2">
    <source>
        <dbReference type="ARBA" id="ARBA00022490"/>
    </source>
</evidence>
<comment type="similarity">
    <text evidence="6">Belongs to the TRAFAC class myosin-kinesin ATPase superfamily. Kinesin family.</text>
</comment>
<dbReference type="Proteomes" id="UP000193719">
    <property type="component" value="Unassembled WGS sequence"/>
</dbReference>
<dbReference type="SUPFAM" id="SSF47769">
    <property type="entry name" value="SAM/Pointed domain"/>
    <property type="match status" value="1"/>
</dbReference>
<dbReference type="InterPro" id="IPR001752">
    <property type="entry name" value="Kinesin_motor_dom"/>
</dbReference>
<dbReference type="GO" id="GO:0008017">
    <property type="term" value="F:microtubule binding"/>
    <property type="evidence" value="ECO:0007669"/>
    <property type="project" value="InterPro"/>
</dbReference>
<keyword evidence="5" id="KW-0206">Cytoskeleton</keyword>
<feature type="binding site" evidence="6">
    <location>
        <begin position="132"/>
        <end position="139"/>
    </location>
    <ligand>
        <name>ATP</name>
        <dbReference type="ChEBI" id="CHEBI:30616"/>
    </ligand>
</feature>
<accession>A0A1Y1VGT5</accession>
<keyword evidence="6" id="KW-0547">Nucleotide-binding</keyword>
<dbReference type="InterPro" id="IPR027640">
    <property type="entry name" value="Kinesin-like_fam"/>
</dbReference>
<dbReference type="Pfam" id="PF00225">
    <property type="entry name" value="Kinesin"/>
    <property type="match status" value="1"/>
</dbReference>
<dbReference type="SUPFAM" id="SSF52540">
    <property type="entry name" value="P-loop containing nucleoside triphosphate hydrolases"/>
    <property type="match status" value="1"/>
</dbReference>
<dbReference type="InterPro" id="IPR013761">
    <property type="entry name" value="SAM/pointed_sf"/>
</dbReference>
<evidence type="ECO:0000259" key="7">
    <source>
        <dbReference type="PROSITE" id="PS50067"/>
    </source>
</evidence>